<organism evidence="16 17">
    <name type="scientific">Xiphophorus couchianus</name>
    <name type="common">Monterrey platyfish</name>
    <dbReference type="NCBI Taxonomy" id="32473"/>
    <lineage>
        <taxon>Eukaryota</taxon>
        <taxon>Metazoa</taxon>
        <taxon>Chordata</taxon>
        <taxon>Craniata</taxon>
        <taxon>Vertebrata</taxon>
        <taxon>Euteleostomi</taxon>
        <taxon>Actinopterygii</taxon>
        <taxon>Neopterygii</taxon>
        <taxon>Teleostei</taxon>
        <taxon>Neoteleostei</taxon>
        <taxon>Acanthomorphata</taxon>
        <taxon>Ovalentaria</taxon>
        <taxon>Atherinomorphae</taxon>
        <taxon>Cyprinodontiformes</taxon>
        <taxon>Poeciliidae</taxon>
        <taxon>Poeciliinae</taxon>
        <taxon>Xiphophorus</taxon>
    </lineage>
</organism>
<dbReference type="GO" id="GO:0005741">
    <property type="term" value="C:mitochondrial outer membrane"/>
    <property type="evidence" value="ECO:0007669"/>
    <property type="project" value="TreeGrafter"/>
</dbReference>
<evidence type="ECO:0000259" key="15">
    <source>
        <dbReference type="Pfam" id="PF17862"/>
    </source>
</evidence>
<dbReference type="GO" id="GO:0005524">
    <property type="term" value="F:ATP binding"/>
    <property type="evidence" value="ECO:0007669"/>
    <property type="project" value="UniProtKB-KW"/>
</dbReference>
<comment type="similarity">
    <text evidence="13">Belongs to the AAA ATPase family.</text>
</comment>
<dbReference type="InterPro" id="IPR003959">
    <property type="entry name" value="ATPase_AAA_core"/>
</dbReference>
<evidence type="ECO:0000256" key="6">
    <source>
        <dbReference type="ARBA" id="ARBA00022840"/>
    </source>
</evidence>
<keyword evidence="10" id="KW-0472">Membrane</keyword>
<dbReference type="Gene3D" id="3.40.50.300">
    <property type="entry name" value="P-loop containing nucleotide triphosphate hydrolases"/>
    <property type="match status" value="1"/>
</dbReference>
<dbReference type="InterPro" id="IPR051701">
    <property type="entry name" value="Mito_OM_Translocase_MSP1"/>
</dbReference>
<dbReference type="GO" id="GO:0005778">
    <property type="term" value="C:peroxisomal membrane"/>
    <property type="evidence" value="ECO:0007669"/>
    <property type="project" value="UniProtKB-SubCell"/>
</dbReference>
<keyword evidence="11" id="KW-0576">Peroxisome</keyword>
<sequence length="219" mass="24547">KTLIAKATAKETGFRFVNLQPSTLTDKWYGESQKLAAAVFSLAVKLQPSIIFIDEIDSFLRSRSSSDHEATAMMKAQFMSLWDGLDTDHHCQVIIMGATNRPQDLDSAILRRMPTRFHIKQTELIDHLIVYNHLQVDDRVDLKLVAKETEGFSGSDLRETCRDAALLCVRDFVHNQSTSSEVDDPIRAICQADLQTSINKMKHSKAANIHGVLVHAALD</sequence>
<comment type="subcellular location">
    <subcellularLocation>
        <location evidence="1">Cell membrane</location>
    </subcellularLocation>
    <subcellularLocation>
        <location evidence="2">Mitochondrion membrane</location>
        <topology evidence="2">Single-pass membrane protein</topology>
    </subcellularLocation>
    <subcellularLocation>
        <location evidence="12">Peroxisome membrane</location>
    </subcellularLocation>
</comment>
<dbReference type="GO" id="GO:0005886">
    <property type="term" value="C:plasma membrane"/>
    <property type="evidence" value="ECO:0007669"/>
    <property type="project" value="UniProtKB-SubCell"/>
</dbReference>
<dbReference type="PANTHER" id="PTHR45644:SF2">
    <property type="entry name" value="OUTER MITOCHONDRIAL TRANSMEMBRANE HELIX TRANSLOCASE"/>
    <property type="match status" value="1"/>
</dbReference>
<dbReference type="STRING" id="32473.ENSXCOP00000001189"/>
<reference evidence="16" key="2">
    <citation type="submission" date="2025-09" db="UniProtKB">
        <authorList>
            <consortium name="Ensembl"/>
        </authorList>
    </citation>
    <scope>IDENTIFICATION</scope>
</reference>
<dbReference type="AlphaFoldDB" id="A0A3B5L050"/>
<proteinExistence type="inferred from homology"/>
<accession>A0A3B5L050</accession>
<name>A0A3B5L050_9TELE</name>
<evidence type="ECO:0000256" key="9">
    <source>
        <dbReference type="ARBA" id="ARBA00023128"/>
    </source>
</evidence>
<keyword evidence="9" id="KW-0496">Mitochondrion</keyword>
<keyword evidence="17" id="KW-1185">Reference proteome</keyword>
<evidence type="ECO:0000256" key="2">
    <source>
        <dbReference type="ARBA" id="ARBA00004304"/>
    </source>
</evidence>
<dbReference type="GO" id="GO:0016887">
    <property type="term" value="F:ATP hydrolysis activity"/>
    <property type="evidence" value="ECO:0007669"/>
    <property type="project" value="InterPro"/>
</dbReference>
<evidence type="ECO:0000259" key="14">
    <source>
        <dbReference type="Pfam" id="PF00004"/>
    </source>
</evidence>
<dbReference type="InterPro" id="IPR027417">
    <property type="entry name" value="P-loop_NTPase"/>
</dbReference>
<evidence type="ECO:0000256" key="13">
    <source>
        <dbReference type="RuleBase" id="RU003651"/>
    </source>
</evidence>
<dbReference type="GeneTree" id="ENSGT00940000166329"/>
<feature type="domain" description="AAA ATPase AAA+ lid" evidence="15">
    <location>
        <begin position="140"/>
        <end position="180"/>
    </location>
</feature>
<dbReference type="PROSITE" id="PS00674">
    <property type="entry name" value="AAA"/>
    <property type="match status" value="1"/>
</dbReference>
<evidence type="ECO:0000313" key="16">
    <source>
        <dbReference type="Ensembl" id="ENSXCOP00000001189.1"/>
    </source>
</evidence>
<dbReference type="Pfam" id="PF17862">
    <property type="entry name" value="AAA_lid_3"/>
    <property type="match status" value="1"/>
</dbReference>
<evidence type="ECO:0000256" key="8">
    <source>
        <dbReference type="ARBA" id="ARBA00022989"/>
    </source>
</evidence>
<keyword evidence="5 13" id="KW-0547">Nucleotide-binding</keyword>
<dbReference type="Ensembl" id="ENSXCOT00000001205.1">
    <property type="protein sequence ID" value="ENSXCOP00000001189.1"/>
    <property type="gene ID" value="ENSXCOG00000000974.1"/>
</dbReference>
<keyword evidence="3" id="KW-1003">Cell membrane</keyword>
<keyword evidence="4" id="KW-0812">Transmembrane</keyword>
<dbReference type="GO" id="GO:0140570">
    <property type="term" value="P:extraction of mislocalized protein from mitochondrial outer membrane"/>
    <property type="evidence" value="ECO:0007669"/>
    <property type="project" value="TreeGrafter"/>
</dbReference>
<dbReference type="Pfam" id="PF00004">
    <property type="entry name" value="AAA"/>
    <property type="match status" value="1"/>
</dbReference>
<evidence type="ECO:0000256" key="5">
    <source>
        <dbReference type="ARBA" id="ARBA00022741"/>
    </source>
</evidence>
<dbReference type="SUPFAM" id="SSF52540">
    <property type="entry name" value="P-loop containing nucleoside triphosphate hydrolases"/>
    <property type="match status" value="1"/>
</dbReference>
<dbReference type="Proteomes" id="UP000261380">
    <property type="component" value="Unplaced"/>
</dbReference>
<dbReference type="InterPro" id="IPR003960">
    <property type="entry name" value="ATPase_AAA_CS"/>
</dbReference>
<evidence type="ECO:0000256" key="10">
    <source>
        <dbReference type="ARBA" id="ARBA00023136"/>
    </source>
</evidence>
<dbReference type="PANTHER" id="PTHR45644">
    <property type="entry name" value="AAA ATPASE, PUTATIVE (AFU_ORTHOLOGUE AFUA_2G12920)-RELATED-RELATED"/>
    <property type="match status" value="1"/>
</dbReference>
<feature type="domain" description="ATPase AAA-type core" evidence="14">
    <location>
        <begin position="1"/>
        <end position="119"/>
    </location>
</feature>
<dbReference type="Gene3D" id="1.10.8.60">
    <property type="match status" value="1"/>
</dbReference>
<evidence type="ECO:0000256" key="11">
    <source>
        <dbReference type="ARBA" id="ARBA00023140"/>
    </source>
</evidence>
<dbReference type="InterPro" id="IPR041569">
    <property type="entry name" value="AAA_lid_3"/>
</dbReference>
<protein>
    <recommendedName>
        <fullName evidence="18">AAA+ ATPase domain-containing protein</fullName>
    </recommendedName>
</protein>
<evidence type="ECO:0000256" key="1">
    <source>
        <dbReference type="ARBA" id="ARBA00004236"/>
    </source>
</evidence>
<evidence type="ECO:0000256" key="7">
    <source>
        <dbReference type="ARBA" id="ARBA00022967"/>
    </source>
</evidence>
<evidence type="ECO:0008006" key="18">
    <source>
        <dbReference type="Google" id="ProtNLM"/>
    </source>
</evidence>
<keyword evidence="6 13" id="KW-0067">ATP-binding</keyword>
<evidence type="ECO:0000256" key="12">
    <source>
        <dbReference type="ARBA" id="ARBA00046271"/>
    </source>
</evidence>
<evidence type="ECO:0000256" key="4">
    <source>
        <dbReference type="ARBA" id="ARBA00022692"/>
    </source>
</evidence>
<reference evidence="16" key="1">
    <citation type="submission" date="2025-08" db="UniProtKB">
        <authorList>
            <consortium name="Ensembl"/>
        </authorList>
    </citation>
    <scope>IDENTIFICATION</scope>
</reference>
<evidence type="ECO:0000256" key="3">
    <source>
        <dbReference type="ARBA" id="ARBA00022475"/>
    </source>
</evidence>
<evidence type="ECO:0000313" key="17">
    <source>
        <dbReference type="Proteomes" id="UP000261380"/>
    </source>
</evidence>
<keyword evidence="7" id="KW-1278">Translocase</keyword>
<keyword evidence="8" id="KW-1133">Transmembrane helix</keyword>